<evidence type="ECO:0000313" key="1">
    <source>
        <dbReference type="EMBL" id="GEP56702.1"/>
    </source>
</evidence>
<reference evidence="1 2" key="1">
    <citation type="submission" date="2019-07" db="EMBL/GenBank/DDBJ databases">
        <title>Whole genome shotgun sequence of Reyranella soli NBRC 108950.</title>
        <authorList>
            <person name="Hosoyama A."/>
            <person name="Uohara A."/>
            <person name="Ohji S."/>
            <person name="Ichikawa N."/>
        </authorList>
    </citation>
    <scope>NUCLEOTIDE SEQUENCE [LARGE SCALE GENOMIC DNA]</scope>
    <source>
        <strain evidence="1 2">NBRC 108950</strain>
    </source>
</reference>
<keyword evidence="2" id="KW-1185">Reference proteome</keyword>
<accession>A0A512NCN3</accession>
<protein>
    <submittedName>
        <fullName evidence="1">Uncharacterized protein</fullName>
    </submittedName>
</protein>
<dbReference type="Proteomes" id="UP000321058">
    <property type="component" value="Unassembled WGS sequence"/>
</dbReference>
<proteinExistence type="predicted"/>
<name>A0A512NCN3_9HYPH</name>
<dbReference type="EMBL" id="BKAJ01000069">
    <property type="protein sequence ID" value="GEP56702.1"/>
    <property type="molecule type" value="Genomic_DNA"/>
</dbReference>
<comment type="caution">
    <text evidence="1">The sequence shown here is derived from an EMBL/GenBank/DDBJ whole genome shotgun (WGS) entry which is preliminary data.</text>
</comment>
<sequence length="72" mass="7896">MDRGEHQNSRATVAFSRMYWPTPDYVLAAKRARGKALRGMILALLGSARALIANQPSLETAVTVPIRSASKR</sequence>
<organism evidence="1 2">
    <name type="scientific">Reyranella soli</name>
    <dbReference type="NCBI Taxonomy" id="1230389"/>
    <lineage>
        <taxon>Bacteria</taxon>
        <taxon>Pseudomonadati</taxon>
        <taxon>Pseudomonadota</taxon>
        <taxon>Alphaproteobacteria</taxon>
        <taxon>Hyphomicrobiales</taxon>
        <taxon>Reyranellaceae</taxon>
        <taxon>Reyranella</taxon>
    </lineage>
</organism>
<gene>
    <name evidence="1" type="ORF">RSO01_38680</name>
</gene>
<dbReference type="AlphaFoldDB" id="A0A512NCN3"/>
<evidence type="ECO:0000313" key="2">
    <source>
        <dbReference type="Proteomes" id="UP000321058"/>
    </source>
</evidence>